<dbReference type="InterPro" id="IPR056411">
    <property type="entry name" value="CysS_C"/>
</dbReference>
<dbReference type="InterPro" id="IPR032678">
    <property type="entry name" value="tRNA-synt_1_cat_dom"/>
</dbReference>
<comment type="caution">
    <text evidence="14">The sequence shown here is derived from an EMBL/GenBank/DDBJ whole genome shotgun (WGS) entry which is preliminary data.</text>
</comment>
<comment type="similarity">
    <text evidence="3">Belongs to the class-I aminoacyl-tRNA synthetase family.</text>
</comment>
<keyword evidence="7" id="KW-0479">Metal-binding</keyword>
<dbReference type="PANTHER" id="PTHR10890">
    <property type="entry name" value="CYSTEINYL-TRNA SYNTHETASE"/>
    <property type="match status" value="1"/>
</dbReference>
<evidence type="ECO:0000256" key="9">
    <source>
        <dbReference type="ARBA" id="ARBA00022833"/>
    </source>
</evidence>
<dbReference type="PANTHER" id="PTHR10890:SF3">
    <property type="entry name" value="CYSTEINE--TRNA LIGASE, CYTOPLASMIC"/>
    <property type="match status" value="1"/>
</dbReference>
<evidence type="ECO:0000256" key="2">
    <source>
        <dbReference type="ARBA" id="ARBA00004496"/>
    </source>
</evidence>
<comment type="cofactor">
    <cofactor evidence="1">
        <name>Zn(2+)</name>
        <dbReference type="ChEBI" id="CHEBI:29105"/>
    </cofactor>
</comment>
<evidence type="ECO:0000256" key="1">
    <source>
        <dbReference type="ARBA" id="ARBA00001947"/>
    </source>
</evidence>
<dbReference type="InterPro" id="IPR014729">
    <property type="entry name" value="Rossmann-like_a/b/a_fold"/>
</dbReference>
<protein>
    <recommendedName>
        <fullName evidence="5">Cysteine--tRNA ligase</fullName>
    </recommendedName>
</protein>
<feature type="domain" description="Cysteinyl-tRNA synthetase class Ia DALR" evidence="13">
    <location>
        <begin position="179"/>
        <end position="245"/>
    </location>
</feature>
<evidence type="ECO:0000313" key="15">
    <source>
        <dbReference type="Proteomes" id="UP000095237"/>
    </source>
</evidence>
<feature type="coiled-coil region" evidence="12">
    <location>
        <begin position="238"/>
        <end position="265"/>
    </location>
</feature>
<dbReference type="InterPro" id="IPR024909">
    <property type="entry name" value="Cys-tRNA/MSH_ligase"/>
</dbReference>
<keyword evidence="9" id="KW-0862">Zinc</keyword>
<comment type="subcellular location">
    <subcellularLocation>
        <location evidence="2">Cytoplasm</location>
    </subcellularLocation>
</comment>
<dbReference type="Pfam" id="PF01406">
    <property type="entry name" value="tRNA-synt_1e"/>
    <property type="match status" value="1"/>
</dbReference>
<sequence length="292" mass="33294">MRKNSAFDFALWKKTKENEPLEVAWESPWGKGRPGWHIECSVMSSELLGDTIDIHGGGQDLIFPHHENEIAQSEAKTGKQFVKYWIHNGFVTINKEKMSKSLNNFFTLKAIFEKYSPRVVRYYLLTQHYSSPLDFSDVGIESAKNTLQGMDDTYLRLISSVKESAVEIADKDLLDLQENFLNALDDDFNSEKALSYLHELKGLISKGLLTAGRERLSQLKKLFEDFAGTSLGIVLPEEQNADESLQNLLKERNDARKNKNWAESDRLRKLIDEKGYKISDNKAGSSLLVKKN</sequence>
<dbReference type="GO" id="GO:0004817">
    <property type="term" value="F:cysteine-tRNA ligase activity"/>
    <property type="evidence" value="ECO:0007669"/>
    <property type="project" value="InterPro"/>
</dbReference>
<dbReference type="GO" id="GO:0046872">
    <property type="term" value="F:metal ion binding"/>
    <property type="evidence" value="ECO:0007669"/>
    <property type="project" value="UniProtKB-KW"/>
</dbReference>
<evidence type="ECO:0000313" key="14">
    <source>
        <dbReference type="EMBL" id="OEG69190.1"/>
    </source>
</evidence>
<evidence type="ECO:0000256" key="12">
    <source>
        <dbReference type="SAM" id="Coils"/>
    </source>
</evidence>
<dbReference type="Pfam" id="PF23493">
    <property type="entry name" value="CysS_C"/>
    <property type="match status" value="1"/>
</dbReference>
<dbReference type="Gene3D" id="3.40.50.620">
    <property type="entry name" value="HUPs"/>
    <property type="match status" value="1"/>
</dbReference>
<gene>
    <name evidence="14" type="ORF">ATZ36_10955</name>
</gene>
<dbReference type="PRINTS" id="PR00983">
    <property type="entry name" value="TRNASYNTHCYS"/>
</dbReference>
<organism evidence="14 15">
    <name type="scientific">Endomicrobium trichonymphae</name>
    <dbReference type="NCBI Taxonomy" id="1408204"/>
    <lineage>
        <taxon>Bacteria</taxon>
        <taxon>Pseudomonadati</taxon>
        <taxon>Elusimicrobiota</taxon>
        <taxon>Endomicrobiia</taxon>
        <taxon>Endomicrobiales</taxon>
        <taxon>Endomicrobiaceae</taxon>
        <taxon>Candidatus Endomicrobiellum</taxon>
    </lineage>
</organism>
<dbReference type="Pfam" id="PF09190">
    <property type="entry name" value="DALR_2"/>
    <property type="match status" value="1"/>
</dbReference>
<dbReference type="GO" id="GO:0005524">
    <property type="term" value="F:ATP binding"/>
    <property type="evidence" value="ECO:0007669"/>
    <property type="project" value="UniProtKB-KW"/>
</dbReference>
<dbReference type="AlphaFoldDB" id="A0A1E5IFG6"/>
<dbReference type="SMART" id="SM00840">
    <property type="entry name" value="DALR_2"/>
    <property type="match status" value="1"/>
</dbReference>
<dbReference type="SUPFAM" id="SSF47323">
    <property type="entry name" value="Anticodon-binding domain of a subclass of class I aminoacyl-tRNA synthetases"/>
    <property type="match status" value="1"/>
</dbReference>
<dbReference type="Gene3D" id="1.20.120.1910">
    <property type="entry name" value="Cysteine-tRNA ligase, C-terminal anti-codon recognition domain"/>
    <property type="match status" value="1"/>
</dbReference>
<keyword evidence="10" id="KW-0067">ATP-binding</keyword>
<evidence type="ECO:0000259" key="13">
    <source>
        <dbReference type="SMART" id="SM00840"/>
    </source>
</evidence>
<dbReference type="InterPro" id="IPR009080">
    <property type="entry name" value="tRNAsynth_Ia_anticodon-bd"/>
</dbReference>
<evidence type="ECO:0000256" key="10">
    <source>
        <dbReference type="ARBA" id="ARBA00022840"/>
    </source>
</evidence>
<keyword evidence="12" id="KW-0175">Coiled coil</keyword>
<evidence type="ECO:0000256" key="11">
    <source>
        <dbReference type="ARBA" id="ARBA00023146"/>
    </source>
</evidence>
<evidence type="ECO:0000256" key="4">
    <source>
        <dbReference type="ARBA" id="ARBA00011245"/>
    </source>
</evidence>
<evidence type="ECO:0000256" key="7">
    <source>
        <dbReference type="ARBA" id="ARBA00022723"/>
    </source>
</evidence>
<dbReference type="GO" id="GO:0006423">
    <property type="term" value="P:cysteinyl-tRNA aminoacylation"/>
    <property type="evidence" value="ECO:0007669"/>
    <property type="project" value="InterPro"/>
</dbReference>
<evidence type="ECO:0000256" key="5">
    <source>
        <dbReference type="ARBA" id="ARBA00014738"/>
    </source>
</evidence>
<reference evidence="14 15" key="1">
    <citation type="submission" date="2015-11" db="EMBL/GenBank/DDBJ databases">
        <title>Evidence for parallel genomic evolution in an endosymbiosis of termite gut flagellates.</title>
        <authorList>
            <person name="Zheng H."/>
        </authorList>
    </citation>
    <scope>NUCLEOTIDE SEQUENCE [LARGE SCALE GENOMIC DNA]</scope>
    <source>
        <strain evidence="14 15">CET450</strain>
    </source>
</reference>
<dbReference type="SUPFAM" id="SSF52374">
    <property type="entry name" value="Nucleotidylyl transferase"/>
    <property type="match status" value="1"/>
</dbReference>
<keyword evidence="11" id="KW-0030">Aminoacyl-tRNA synthetase</keyword>
<proteinExistence type="inferred from homology"/>
<evidence type="ECO:0000256" key="8">
    <source>
        <dbReference type="ARBA" id="ARBA00022741"/>
    </source>
</evidence>
<keyword evidence="8" id="KW-0547">Nucleotide-binding</keyword>
<name>A0A1E5IFG6_ENDTX</name>
<dbReference type="InterPro" id="IPR015273">
    <property type="entry name" value="Cys-tRNA-synt_Ia_DALR"/>
</dbReference>
<comment type="subunit">
    <text evidence="4">Monomer.</text>
</comment>
<dbReference type="EMBL" id="LNVX01000815">
    <property type="protein sequence ID" value="OEG69190.1"/>
    <property type="molecule type" value="Genomic_DNA"/>
</dbReference>
<accession>A0A1E5IFG6</accession>
<dbReference type="Proteomes" id="UP000095237">
    <property type="component" value="Unassembled WGS sequence"/>
</dbReference>
<keyword evidence="15" id="KW-1185">Reference proteome</keyword>
<keyword evidence="6" id="KW-0436">Ligase</keyword>
<dbReference type="GO" id="GO:0005829">
    <property type="term" value="C:cytosol"/>
    <property type="evidence" value="ECO:0007669"/>
    <property type="project" value="TreeGrafter"/>
</dbReference>
<evidence type="ECO:0000256" key="6">
    <source>
        <dbReference type="ARBA" id="ARBA00022598"/>
    </source>
</evidence>
<evidence type="ECO:0000256" key="3">
    <source>
        <dbReference type="ARBA" id="ARBA00005594"/>
    </source>
</evidence>